<feature type="region of interest" description="Disordered" evidence="1">
    <location>
        <begin position="94"/>
        <end position="156"/>
    </location>
</feature>
<feature type="region of interest" description="Disordered" evidence="1">
    <location>
        <begin position="238"/>
        <end position="342"/>
    </location>
</feature>
<gene>
    <name evidence="3" type="ORF">FisN_21Hh132</name>
</gene>
<reference evidence="3 4" key="1">
    <citation type="journal article" date="2015" name="Plant Cell">
        <title>Oil accumulation by the oleaginous diatom Fistulifera solaris as revealed by the genome and transcriptome.</title>
        <authorList>
            <person name="Tanaka T."/>
            <person name="Maeda Y."/>
            <person name="Veluchamy A."/>
            <person name="Tanaka M."/>
            <person name="Abida H."/>
            <person name="Marechal E."/>
            <person name="Bowler C."/>
            <person name="Muto M."/>
            <person name="Sunaga Y."/>
            <person name="Tanaka M."/>
            <person name="Yoshino T."/>
            <person name="Taniguchi T."/>
            <person name="Fukuda Y."/>
            <person name="Nemoto M."/>
            <person name="Matsumoto M."/>
            <person name="Wong P.S."/>
            <person name="Aburatani S."/>
            <person name="Fujibuchi W."/>
        </authorList>
    </citation>
    <scope>NUCLEOTIDE SEQUENCE [LARGE SCALE GENOMIC DNA]</scope>
    <source>
        <strain evidence="3 4">JPCC DA0580</strain>
    </source>
</reference>
<feature type="compositionally biased region" description="Low complexity" evidence="1">
    <location>
        <begin position="439"/>
        <end position="452"/>
    </location>
</feature>
<feature type="compositionally biased region" description="Polar residues" evidence="1">
    <location>
        <begin position="734"/>
        <end position="743"/>
    </location>
</feature>
<feature type="region of interest" description="Disordered" evidence="1">
    <location>
        <begin position="585"/>
        <end position="622"/>
    </location>
</feature>
<dbReference type="EMBL" id="BDSP01000109">
    <property type="protein sequence ID" value="GAX16691.1"/>
    <property type="molecule type" value="Genomic_DNA"/>
</dbReference>
<evidence type="ECO:0000256" key="1">
    <source>
        <dbReference type="SAM" id="MobiDB-lite"/>
    </source>
</evidence>
<organism evidence="3 4">
    <name type="scientific">Fistulifera solaris</name>
    <name type="common">Oleaginous diatom</name>
    <dbReference type="NCBI Taxonomy" id="1519565"/>
    <lineage>
        <taxon>Eukaryota</taxon>
        <taxon>Sar</taxon>
        <taxon>Stramenopiles</taxon>
        <taxon>Ochrophyta</taxon>
        <taxon>Bacillariophyta</taxon>
        <taxon>Bacillariophyceae</taxon>
        <taxon>Bacillariophycidae</taxon>
        <taxon>Naviculales</taxon>
        <taxon>Naviculaceae</taxon>
        <taxon>Fistulifera</taxon>
    </lineage>
</organism>
<feature type="domain" description="DUF6824" evidence="2">
    <location>
        <begin position="17"/>
        <end position="102"/>
    </location>
</feature>
<feature type="compositionally biased region" description="Polar residues" evidence="1">
    <location>
        <begin position="330"/>
        <end position="339"/>
    </location>
</feature>
<dbReference type="Proteomes" id="UP000198406">
    <property type="component" value="Unassembled WGS sequence"/>
</dbReference>
<feature type="compositionally biased region" description="Polar residues" evidence="1">
    <location>
        <begin position="693"/>
        <end position="710"/>
    </location>
</feature>
<feature type="compositionally biased region" description="Pro residues" evidence="1">
    <location>
        <begin position="293"/>
        <end position="303"/>
    </location>
</feature>
<dbReference type="Pfam" id="PF20710">
    <property type="entry name" value="DUF6824"/>
    <property type="match status" value="1"/>
</dbReference>
<name>A0A1Z5JSF3_FISSO</name>
<feature type="region of interest" description="Disordered" evidence="1">
    <location>
        <begin position="689"/>
        <end position="743"/>
    </location>
</feature>
<feature type="region of interest" description="Disordered" evidence="1">
    <location>
        <begin position="413"/>
        <end position="472"/>
    </location>
</feature>
<proteinExistence type="predicted"/>
<accession>A0A1Z5JSF3</accession>
<feature type="compositionally biased region" description="Basic and acidic residues" evidence="1">
    <location>
        <begin position="263"/>
        <end position="281"/>
    </location>
</feature>
<comment type="caution">
    <text evidence="3">The sequence shown here is derived from an EMBL/GenBank/DDBJ whole genome shotgun (WGS) entry which is preliminary data.</text>
</comment>
<dbReference type="AlphaFoldDB" id="A0A1Z5JSF3"/>
<keyword evidence="4" id="KW-1185">Reference proteome</keyword>
<dbReference type="OrthoDB" id="202925at2759"/>
<feature type="compositionally biased region" description="Basic and acidic residues" evidence="1">
    <location>
        <begin position="721"/>
        <end position="733"/>
    </location>
</feature>
<evidence type="ECO:0000313" key="3">
    <source>
        <dbReference type="EMBL" id="GAX16691.1"/>
    </source>
</evidence>
<evidence type="ECO:0000313" key="4">
    <source>
        <dbReference type="Proteomes" id="UP000198406"/>
    </source>
</evidence>
<dbReference type="InterPro" id="IPR049227">
    <property type="entry name" value="DUF6824"/>
</dbReference>
<evidence type="ECO:0000259" key="2">
    <source>
        <dbReference type="Pfam" id="PF20710"/>
    </source>
</evidence>
<sequence length="743" mass="80963">MYGNHPLRNVAHIHAHDVLCGRGGGTNAHVGNSHWRMLVAANKELYVSLPKKQKMLLSKSIVNAVRSQNPPGRFLQKDNKTNLWYDVGDQRAQEKTSQALREGAPVIRSKNNKESGSDDDDDGDEHSVSPEKSQALTDEKSPRVARVHSGNIPVTSPVVPVQQYSTQTMPSGPPVYMNPASNMGMMYSPQPPQYPFPSPHPINPLPPHGAPPVYAPNHTVGPYPPIILNPHGMPHGMVAIPAPVPAQGPVPDRNRKQKSPAKKKTDKDGDSGDDKEVEAKKSSKANSPQQESHPPPSHPPPQPSRSSHSNNGTVEPISYVRTDPRYPQQKPYQHTQAQNVYYEGEQSIPMPPSLLEDQVGCSFGSLAMSEVEHARLLDGSVSAYNQGGMPQQHYNGAQNHYTQIQQQQYYDNYQSPYPGQVHQYRQDSYSSQPPPRPPRQQQQQQQEMPSQSLMRNDYRNGSESSDLAPLPVDGGLDGGVGFSFGSIMSLEGPKLDGGVGLSFGSAMSYSMRGDIAPPDGGLEAIGTSFGSMSLMESRTQPVDGGLDGVGTSFGSFTLSQDRDKLVEIPPPVPAEDEALCAQPPSFRQHKSKGSLLECSDTDSDDEASGSARSARKSADWQKLQDTWAAQKMPPASHIPPNFGPGSSSQKQNYYEVPRHVPATHLGRDFSQMSAISVGDFNENDHYQVMPTAGYSNGDNSYPSGSPQNDMNAMPPPPPAVRKHDDDDLWRSEGDQYQQSFGGL</sequence>
<protein>
    <recommendedName>
        <fullName evidence="2">DUF6824 domain-containing protein</fullName>
    </recommendedName>
</protein>
<dbReference type="InParanoid" id="A0A1Z5JSF3"/>